<dbReference type="AlphaFoldDB" id="A0A4U8UXM2"/>
<dbReference type="EMBL" id="CM016762">
    <property type="protein sequence ID" value="TMS37645.1"/>
    <property type="molecule type" value="Genomic_DNA"/>
</dbReference>
<dbReference type="EMBL" id="AZBU02000001">
    <property type="protein sequence ID" value="TMS37645.1"/>
    <property type="molecule type" value="Genomic_DNA"/>
</dbReference>
<sequence>MPASASKFLLREPQSQRPCCKHKDRAMGKLLNTALSDGSVVHLFNTVVMIHSEPTFIGVEAEPQLEDLLVFNEETSKHFPLCTENSAMNARRNSTSPAASKNIKRLTTKAKLGPRRVFCLKVAFIQKTHQFWCETFLSRDHHHLKSFLWTQITSSELDLNVTCLQMQFFNTDEIVK</sequence>
<proteinExistence type="predicted"/>
<keyword evidence="2" id="KW-1185">Reference proteome</keyword>
<reference evidence="1 2" key="1">
    <citation type="journal article" date="2015" name="Genome Biol.">
        <title>Comparative genomics of Steinernema reveals deeply conserved gene regulatory networks.</title>
        <authorList>
            <person name="Dillman A.R."/>
            <person name="Macchietto M."/>
            <person name="Porter C.F."/>
            <person name="Rogers A."/>
            <person name="Williams B."/>
            <person name="Antoshechkin I."/>
            <person name="Lee M.M."/>
            <person name="Goodwin Z."/>
            <person name="Lu X."/>
            <person name="Lewis E.E."/>
            <person name="Goodrich-Blair H."/>
            <person name="Stock S.P."/>
            <person name="Adams B.J."/>
            <person name="Sternberg P.W."/>
            <person name="Mortazavi A."/>
        </authorList>
    </citation>
    <scope>NUCLEOTIDE SEQUENCE [LARGE SCALE GENOMIC DNA]</scope>
    <source>
        <strain evidence="1 2">ALL</strain>
    </source>
</reference>
<evidence type="ECO:0000313" key="2">
    <source>
        <dbReference type="Proteomes" id="UP000298663"/>
    </source>
</evidence>
<comment type="caution">
    <text evidence="1">The sequence shown here is derived from an EMBL/GenBank/DDBJ whole genome shotgun (WGS) entry which is preliminary data.</text>
</comment>
<dbReference type="Proteomes" id="UP000298663">
    <property type="component" value="Chromosome X"/>
</dbReference>
<gene>
    <name evidence="1" type="ORF">L596_004536</name>
</gene>
<reference evidence="1 2" key="2">
    <citation type="journal article" date="2019" name="G3 (Bethesda)">
        <title>Hybrid Assembly of the Genome of the Entomopathogenic Nematode Steinernema carpocapsae Identifies the X-Chromosome.</title>
        <authorList>
            <person name="Serra L."/>
            <person name="Macchietto M."/>
            <person name="Macias-Munoz A."/>
            <person name="McGill C.J."/>
            <person name="Rodriguez I.M."/>
            <person name="Rodriguez B."/>
            <person name="Murad R."/>
            <person name="Mortazavi A."/>
        </authorList>
    </citation>
    <scope>NUCLEOTIDE SEQUENCE [LARGE SCALE GENOMIC DNA]</scope>
    <source>
        <strain evidence="1 2">ALL</strain>
    </source>
</reference>
<accession>A0A4U8UXM2</accession>
<evidence type="ECO:0000313" key="1">
    <source>
        <dbReference type="EMBL" id="TMS37645.1"/>
    </source>
</evidence>
<name>A0A4U8UXM2_STECR</name>
<protein>
    <submittedName>
        <fullName evidence="1">Uncharacterized protein</fullName>
    </submittedName>
</protein>
<organism evidence="1 2">
    <name type="scientific">Steinernema carpocapsae</name>
    <name type="common">Entomopathogenic nematode</name>
    <dbReference type="NCBI Taxonomy" id="34508"/>
    <lineage>
        <taxon>Eukaryota</taxon>
        <taxon>Metazoa</taxon>
        <taxon>Ecdysozoa</taxon>
        <taxon>Nematoda</taxon>
        <taxon>Chromadorea</taxon>
        <taxon>Rhabditida</taxon>
        <taxon>Tylenchina</taxon>
        <taxon>Panagrolaimomorpha</taxon>
        <taxon>Strongyloidoidea</taxon>
        <taxon>Steinernematidae</taxon>
        <taxon>Steinernema</taxon>
    </lineage>
</organism>